<gene>
    <name evidence="4" type="ORF">SCF082_LOCUS51462</name>
</gene>
<sequence>MAAFHQTLEDNGRYLTPEAALLLQKQSDTLLCNGLVFLLHLLVAAMWRLAAILGYFLWRPATGDFICPGKATVDDVWHEEDFTGKRVLVTGGDSGLGFAIARAFAARHAQVVIANHNATAGRLAARNLTRLTGVQVDSLPLNLGSLQAVREMVELFYQKYGKTLHYLINDAGIVGPSEWTADGFELVFQVDFLGHFLLTELLLPALRAGAPARVVMVSSGAHASACVTAGWPEDCFKDFTYLPPPVVPPHEITVNTSHGPAKRNSSTYGVAKFLNAQHAAALARREAAHGIETCSLSPGFVLTPMTERFINSSGPTGAKEICREQIHPGPGLPANPCPFTPEEGAAVIAYCATGRIRSGAYYARSYACEEQLVKEQGFTEQMQEALYEKALAWVGAAEVSNVIL</sequence>
<keyword evidence="5" id="KW-1185">Reference proteome</keyword>
<keyword evidence="3" id="KW-0812">Transmembrane</keyword>
<evidence type="ECO:0000256" key="2">
    <source>
        <dbReference type="ARBA" id="ARBA00023002"/>
    </source>
</evidence>
<comment type="caution">
    <text evidence="4">The sequence shown here is derived from an EMBL/GenBank/DDBJ whole genome shotgun (WGS) entry which is preliminary data.</text>
</comment>
<dbReference type="Proteomes" id="UP001642464">
    <property type="component" value="Unassembled WGS sequence"/>
</dbReference>
<dbReference type="PRINTS" id="PR00081">
    <property type="entry name" value="GDHRDH"/>
</dbReference>
<comment type="similarity">
    <text evidence="1">Belongs to the short-chain dehydrogenases/reductases (SDR) family.</text>
</comment>
<organism evidence="4 5">
    <name type="scientific">Durusdinium trenchii</name>
    <dbReference type="NCBI Taxonomy" id="1381693"/>
    <lineage>
        <taxon>Eukaryota</taxon>
        <taxon>Sar</taxon>
        <taxon>Alveolata</taxon>
        <taxon>Dinophyceae</taxon>
        <taxon>Suessiales</taxon>
        <taxon>Symbiodiniaceae</taxon>
        <taxon>Durusdinium</taxon>
    </lineage>
</organism>
<dbReference type="EMBL" id="CAXAMM010043585">
    <property type="protein sequence ID" value="CAK9110818.1"/>
    <property type="molecule type" value="Genomic_DNA"/>
</dbReference>
<name>A0ABP0SEN7_9DINO</name>
<dbReference type="InterPro" id="IPR036291">
    <property type="entry name" value="NAD(P)-bd_dom_sf"/>
</dbReference>
<keyword evidence="3" id="KW-1133">Transmembrane helix</keyword>
<dbReference type="PANTHER" id="PTHR24320">
    <property type="entry name" value="RETINOL DEHYDROGENASE"/>
    <property type="match status" value="1"/>
</dbReference>
<feature type="transmembrane region" description="Helical" evidence="3">
    <location>
        <begin position="35"/>
        <end position="58"/>
    </location>
</feature>
<evidence type="ECO:0000313" key="4">
    <source>
        <dbReference type="EMBL" id="CAK9110818.1"/>
    </source>
</evidence>
<keyword evidence="2" id="KW-0560">Oxidoreductase</keyword>
<dbReference type="Gene3D" id="3.40.50.720">
    <property type="entry name" value="NAD(P)-binding Rossmann-like Domain"/>
    <property type="match status" value="1"/>
</dbReference>
<keyword evidence="3" id="KW-0472">Membrane</keyword>
<dbReference type="SUPFAM" id="SSF51735">
    <property type="entry name" value="NAD(P)-binding Rossmann-fold domains"/>
    <property type="match status" value="1"/>
</dbReference>
<evidence type="ECO:0000313" key="5">
    <source>
        <dbReference type="Proteomes" id="UP001642464"/>
    </source>
</evidence>
<dbReference type="Pfam" id="PF00106">
    <property type="entry name" value="adh_short"/>
    <property type="match status" value="1"/>
</dbReference>
<evidence type="ECO:0000256" key="3">
    <source>
        <dbReference type="SAM" id="Phobius"/>
    </source>
</evidence>
<dbReference type="InterPro" id="IPR002347">
    <property type="entry name" value="SDR_fam"/>
</dbReference>
<accession>A0ABP0SEN7</accession>
<dbReference type="PANTHER" id="PTHR24320:SF148">
    <property type="entry name" value="NAD(P)-BINDING ROSSMANN-FOLD SUPERFAMILY PROTEIN"/>
    <property type="match status" value="1"/>
</dbReference>
<evidence type="ECO:0000256" key="1">
    <source>
        <dbReference type="ARBA" id="ARBA00006484"/>
    </source>
</evidence>
<reference evidence="4 5" key="1">
    <citation type="submission" date="2024-02" db="EMBL/GenBank/DDBJ databases">
        <authorList>
            <person name="Chen Y."/>
            <person name="Shah S."/>
            <person name="Dougan E. K."/>
            <person name="Thang M."/>
            <person name="Chan C."/>
        </authorList>
    </citation>
    <scope>NUCLEOTIDE SEQUENCE [LARGE SCALE GENOMIC DNA]</scope>
</reference>
<protein>
    <submittedName>
        <fullName evidence="4">WW domain-containing oxidoreductase</fullName>
    </submittedName>
</protein>
<proteinExistence type="inferred from homology"/>